<evidence type="ECO:0000313" key="1">
    <source>
        <dbReference type="EMBL" id="BBZ47153.1"/>
    </source>
</evidence>
<sequence>MTDTSGFLRRGLPAAGLLGVAVCALIAVPAANAAPACNQTVGDSINSYLIRHPDVKAQLQARSSAEGDGGNVIDYLNRHPDVRQHLIDLSQQCAS</sequence>
<evidence type="ECO:0000313" key="2">
    <source>
        <dbReference type="Proteomes" id="UP000467105"/>
    </source>
</evidence>
<protein>
    <submittedName>
        <fullName evidence="1">Uncharacterized protein</fullName>
    </submittedName>
</protein>
<dbReference type="Proteomes" id="UP000467105">
    <property type="component" value="Chromosome"/>
</dbReference>
<dbReference type="AlphaFoldDB" id="A0A7I7Z1W1"/>
<accession>A0A7I7Z1W1</accession>
<name>A0A7I7Z1W1_9MYCO</name>
<dbReference type="EMBL" id="AP022614">
    <property type="protein sequence ID" value="BBZ47153.1"/>
    <property type="molecule type" value="Genomic_DNA"/>
</dbReference>
<organism evidence="1 2">
    <name type="scientific">Mycobacterium parmense</name>
    <dbReference type="NCBI Taxonomy" id="185642"/>
    <lineage>
        <taxon>Bacteria</taxon>
        <taxon>Bacillati</taxon>
        <taxon>Actinomycetota</taxon>
        <taxon>Actinomycetes</taxon>
        <taxon>Mycobacteriales</taxon>
        <taxon>Mycobacteriaceae</taxon>
        <taxon>Mycobacterium</taxon>
        <taxon>Mycobacterium simiae complex</taxon>
    </lineage>
</organism>
<dbReference type="Gene3D" id="1.20.20.20">
    <property type="entry name" value="Haemophore, haem-binding domain"/>
    <property type="match status" value="1"/>
</dbReference>
<proteinExistence type="predicted"/>
<dbReference type="InterPro" id="IPR038378">
    <property type="entry name" value="MHB_sf"/>
</dbReference>
<dbReference type="RefSeq" id="WP_085268260.1">
    <property type="nucleotide sequence ID" value="NZ_AP022614.1"/>
</dbReference>
<keyword evidence="2" id="KW-1185">Reference proteome</keyword>
<gene>
    <name evidence="1" type="ORF">MPRM_44340</name>
</gene>
<reference evidence="1 2" key="1">
    <citation type="journal article" date="2019" name="Emerg. Microbes Infect.">
        <title>Comprehensive subspecies identification of 175 nontuberculous mycobacteria species based on 7547 genomic profiles.</title>
        <authorList>
            <person name="Matsumoto Y."/>
            <person name="Kinjo T."/>
            <person name="Motooka D."/>
            <person name="Nabeya D."/>
            <person name="Jung N."/>
            <person name="Uechi K."/>
            <person name="Horii T."/>
            <person name="Iida T."/>
            <person name="Fujita J."/>
            <person name="Nakamura S."/>
        </authorList>
    </citation>
    <scope>NUCLEOTIDE SEQUENCE [LARGE SCALE GENOMIC DNA]</scope>
    <source>
        <strain evidence="1 2">JCM 14742</strain>
    </source>
</reference>
<dbReference type="OrthoDB" id="4751947at2"/>